<dbReference type="PANTHER" id="PTHR43072">
    <property type="entry name" value="N-ACETYLTRANSFERASE"/>
    <property type="match status" value="1"/>
</dbReference>
<evidence type="ECO:0000313" key="4">
    <source>
        <dbReference type="EMBL" id="SMD44515.1"/>
    </source>
</evidence>
<evidence type="ECO:0000256" key="2">
    <source>
        <dbReference type="ARBA" id="ARBA00023315"/>
    </source>
</evidence>
<dbReference type="SUPFAM" id="SSF55729">
    <property type="entry name" value="Acyl-CoA N-acyltransferases (Nat)"/>
    <property type="match status" value="1"/>
</dbReference>
<organism evidence="4 5">
    <name type="scientific">Aquiflexum balticum DSM 16537</name>
    <dbReference type="NCBI Taxonomy" id="758820"/>
    <lineage>
        <taxon>Bacteria</taxon>
        <taxon>Pseudomonadati</taxon>
        <taxon>Bacteroidota</taxon>
        <taxon>Cytophagia</taxon>
        <taxon>Cytophagales</taxon>
        <taxon>Cyclobacteriaceae</taxon>
        <taxon>Aquiflexum</taxon>
    </lineage>
</organism>
<evidence type="ECO:0000259" key="3">
    <source>
        <dbReference type="PROSITE" id="PS51186"/>
    </source>
</evidence>
<accession>A0A1W2H6F3</accession>
<keyword evidence="5" id="KW-1185">Reference proteome</keyword>
<gene>
    <name evidence="4" type="ORF">SAMN00777080_3137</name>
</gene>
<dbReference type="InterPro" id="IPR016181">
    <property type="entry name" value="Acyl_CoA_acyltransferase"/>
</dbReference>
<name>A0A1W2H6F3_9BACT</name>
<sequence>MINIVRASADLLPEIQNIAYQTWPKTFSNILSPEQINYMLNWMYDLKALKTQLQDKNHIFLLAEETGKYLGFASYETNHEGTDKTKIHKIYILPEAQGKGIGKKLIQFVEKAALENGNKMMFLNVNKFNQGAIDFYRRIGFYEAFKEVIDIGNGFIMDDLVMELKLT</sequence>
<dbReference type="Pfam" id="PF00583">
    <property type="entry name" value="Acetyltransf_1"/>
    <property type="match status" value="1"/>
</dbReference>
<protein>
    <submittedName>
        <fullName evidence="4">L-amino acid N-acyltransferase YncA</fullName>
    </submittedName>
</protein>
<dbReference type="Gene3D" id="3.40.630.30">
    <property type="match status" value="1"/>
</dbReference>
<dbReference type="PANTHER" id="PTHR43072:SF23">
    <property type="entry name" value="UPF0039 PROTEIN C11D3.02C"/>
    <property type="match status" value="1"/>
</dbReference>
<proteinExistence type="predicted"/>
<dbReference type="EMBL" id="LT838813">
    <property type="protein sequence ID" value="SMD44515.1"/>
    <property type="molecule type" value="Genomic_DNA"/>
</dbReference>
<feature type="domain" description="N-acetyltransferase" evidence="3">
    <location>
        <begin position="2"/>
        <end position="167"/>
    </location>
</feature>
<dbReference type="STRING" id="758820.SAMN00777080_3137"/>
<dbReference type="AlphaFoldDB" id="A0A1W2H6F3"/>
<dbReference type="OrthoDB" id="9800604at2"/>
<reference evidence="5" key="1">
    <citation type="submission" date="2017-04" db="EMBL/GenBank/DDBJ databases">
        <authorList>
            <person name="Varghese N."/>
            <person name="Submissions S."/>
        </authorList>
    </citation>
    <scope>NUCLEOTIDE SEQUENCE [LARGE SCALE GENOMIC DNA]</scope>
    <source>
        <strain evidence="5">DSM 16537</strain>
    </source>
</reference>
<dbReference type="GO" id="GO:0016747">
    <property type="term" value="F:acyltransferase activity, transferring groups other than amino-acyl groups"/>
    <property type="evidence" value="ECO:0007669"/>
    <property type="project" value="InterPro"/>
</dbReference>
<dbReference type="InterPro" id="IPR000182">
    <property type="entry name" value="GNAT_dom"/>
</dbReference>
<dbReference type="PROSITE" id="PS51186">
    <property type="entry name" value="GNAT"/>
    <property type="match status" value="1"/>
</dbReference>
<dbReference type="CDD" id="cd04301">
    <property type="entry name" value="NAT_SF"/>
    <property type="match status" value="1"/>
</dbReference>
<evidence type="ECO:0000256" key="1">
    <source>
        <dbReference type="ARBA" id="ARBA00022679"/>
    </source>
</evidence>
<evidence type="ECO:0000313" key="5">
    <source>
        <dbReference type="Proteomes" id="UP000192333"/>
    </source>
</evidence>
<dbReference type="RefSeq" id="WP_084121285.1">
    <property type="nucleotide sequence ID" value="NZ_LT838813.1"/>
</dbReference>
<keyword evidence="1 4" id="KW-0808">Transferase</keyword>
<keyword evidence="2 4" id="KW-0012">Acyltransferase</keyword>
<dbReference type="Proteomes" id="UP000192333">
    <property type="component" value="Chromosome I"/>
</dbReference>